<dbReference type="InterPro" id="IPR016040">
    <property type="entry name" value="NAD(P)-bd_dom"/>
</dbReference>
<organism evidence="4 5">
    <name type="scientific">Nibrella viscosa</name>
    <dbReference type="NCBI Taxonomy" id="1084524"/>
    <lineage>
        <taxon>Bacteria</taxon>
        <taxon>Pseudomonadati</taxon>
        <taxon>Bacteroidota</taxon>
        <taxon>Cytophagia</taxon>
        <taxon>Cytophagales</taxon>
        <taxon>Spirosomataceae</taxon>
        <taxon>Nibrella</taxon>
    </lineage>
</organism>
<keyword evidence="5" id="KW-1185">Reference proteome</keyword>
<evidence type="ECO:0000256" key="1">
    <source>
        <dbReference type="ARBA" id="ARBA00022531"/>
    </source>
</evidence>
<dbReference type="SUPFAM" id="SSF51735">
    <property type="entry name" value="NAD(P)-binding Rossmann-fold domains"/>
    <property type="match status" value="1"/>
</dbReference>
<evidence type="ECO:0000256" key="2">
    <source>
        <dbReference type="ARBA" id="ARBA00023276"/>
    </source>
</evidence>
<dbReference type="RefSeq" id="WP_345269292.1">
    <property type="nucleotide sequence ID" value="NZ_BAABHB010000007.1"/>
</dbReference>
<accession>A0ABP8KMI4</accession>
<dbReference type="Pfam" id="PF13460">
    <property type="entry name" value="NAD_binding_10"/>
    <property type="match status" value="1"/>
</dbReference>
<comment type="caution">
    <text evidence="4">The sequence shown here is derived from an EMBL/GenBank/DDBJ whole genome shotgun (WGS) entry which is preliminary data.</text>
</comment>
<protein>
    <submittedName>
        <fullName evidence="4">SDR family oxidoreductase</fullName>
    </submittedName>
</protein>
<dbReference type="InterPro" id="IPR044256">
    <property type="entry name" value="HCF244-like"/>
</dbReference>
<reference evidence="5" key="1">
    <citation type="journal article" date="2019" name="Int. J. Syst. Evol. Microbiol.">
        <title>The Global Catalogue of Microorganisms (GCM) 10K type strain sequencing project: providing services to taxonomists for standard genome sequencing and annotation.</title>
        <authorList>
            <consortium name="The Broad Institute Genomics Platform"/>
            <consortium name="The Broad Institute Genome Sequencing Center for Infectious Disease"/>
            <person name="Wu L."/>
            <person name="Ma J."/>
        </authorList>
    </citation>
    <scope>NUCLEOTIDE SEQUENCE [LARGE SCALE GENOMIC DNA]</scope>
    <source>
        <strain evidence="5">JCM 17925</strain>
    </source>
</reference>
<gene>
    <name evidence="4" type="ORF">GCM10023187_36100</name>
</gene>
<feature type="domain" description="NAD(P)-binding" evidence="3">
    <location>
        <begin position="6"/>
        <end position="195"/>
    </location>
</feature>
<keyword evidence="1" id="KW-0602">Photosynthesis</keyword>
<evidence type="ECO:0000313" key="5">
    <source>
        <dbReference type="Proteomes" id="UP001500936"/>
    </source>
</evidence>
<dbReference type="EMBL" id="BAABHB010000007">
    <property type="protein sequence ID" value="GAA4410912.1"/>
    <property type="molecule type" value="Genomic_DNA"/>
</dbReference>
<name>A0ABP8KMI4_9BACT</name>
<dbReference type="InterPro" id="IPR036291">
    <property type="entry name" value="NAD(P)-bd_dom_sf"/>
</dbReference>
<keyword evidence="2" id="KW-0604">Photosystem II</keyword>
<dbReference type="Proteomes" id="UP001500936">
    <property type="component" value="Unassembled WGS sequence"/>
</dbReference>
<dbReference type="CDD" id="cd05243">
    <property type="entry name" value="SDR_a5"/>
    <property type="match status" value="1"/>
</dbReference>
<dbReference type="Gene3D" id="3.40.50.720">
    <property type="entry name" value="NAD(P)-binding Rossmann-like Domain"/>
    <property type="match status" value="1"/>
</dbReference>
<evidence type="ECO:0000313" key="4">
    <source>
        <dbReference type="EMBL" id="GAA4410912.1"/>
    </source>
</evidence>
<sequence>MILIVGATGVLGRETALQLLAAGRSVRAMVRTPEKAADLQQLGAEIVQGDLTDPTSVAKACQGVDIVLAAAHSLLGRGKYRSENVDDAGHRSLIDAARQAGVSHFIYTSIYGASPDHPIDFDRIKYQIEQYLINSGLTYTILRPSAFMETHAHFLLGKDILQKGRVTIFGQGNNPTNFVSTRDIARLITLALNDPKARNRIINIGGPTNPTKNEVAGLYGRLAGVTPKVGHMPRGTLKLLSKVIKPFHPGIGRIMHMSALMDEIDVTMDMSETLNDFPLELTSIEEFVREQVAKHQTSAIPAAR</sequence>
<proteinExistence type="predicted"/>
<evidence type="ECO:0000259" key="3">
    <source>
        <dbReference type="Pfam" id="PF13460"/>
    </source>
</evidence>
<dbReference type="PANTHER" id="PTHR47128">
    <property type="match status" value="1"/>
</dbReference>
<dbReference type="PANTHER" id="PTHR47128:SF2">
    <property type="entry name" value="PROTEIN HIGH CHLOROPHYLL FLUORESCENCE PHENOTYPE 244, CHLOROPLASTIC"/>
    <property type="match status" value="1"/>
</dbReference>